<dbReference type="Proteomes" id="UP000694941">
    <property type="component" value="Unplaced"/>
</dbReference>
<feature type="domain" description="Tectonic-1-3" evidence="5">
    <location>
        <begin position="236"/>
        <end position="437"/>
    </location>
</feature>
<keyword evidence="2" id="KW-0732">Signal</keyword>
<gene>
    <name evidence="8" type="primary">LOC106475635</name>
</gene>
<dbReference type="GeneID" id="106475635"/>
<dbReference type="InterPro" id="IPR011677">
    <property type="entry name" value="TCTN1-3_dom"/>
</dbReference>
<dbReference type="PANTHER" id="PTHR14611">
    <property type="entry name" value="TECTONIC FAMILY MEMBER"/>
    <property type="match status" value="1"/>
</dbReference>
<evidence type="ECO:0000256" key="4">
    <source>
        <dbReference type="ARBA" id="ARBA00023180"/>
    </source>
</evidence>
<evidence type="ECO:0000259" key="6">
    <source>
        <dbReference type="Pfam" id="PF25752"/>
    </source>
</evidence>
<name>A0ABM1RVJ9_LIMPO</name>
<evidence type="ECO:0000313" key="8">
    <source>
        <dbReference type="RefSeq" id="XP_022235404.1"/>
    </source>
</evidence>
<dbReference type="Pfam" id="PF25752">
    <property type="entry name" value="DUF1619_N"/>
    <property type="match status" value="1"/>
</dbReference>
<dbReference type="RefSeq" id="XP_022235404.1">
    <property type="nucleotide sequence ID" value="XM_022379696.1"/>
</dbReference>
<evidence type="ECO:0000256" key="2">
    <source>
        <dbReference type="ARBA" id="ARBA00022729"/>
    </source>
</evidence>
<feature type="domain" description="Tectonic-1-3 N-terminal" evidence="6">
    <location>
        <begin position="109"/>
        <end position="163"/>
    </location>
</feature>
<evidence type="ECO:0000256" key="1">
    <source>
        <dbReference type="ARBA" id="ARBA00007633"/>
    </source>
</evidence>
<keyword evidence="4" id="KW-0325">Glycoprotein</keyword>
<proteinExistence type="inferred from homology"/>
<reference evidence="8" key="1">
    <citation type="submission" date="2025-08" db="UniProtKB">
        <authorList>
            <consortium name="RefSeq"/>
        </authorList>
    </citation>
    <scope>IDENTIFICATION</scope>
    <source>
        <tissue evidence="8">Muscle</tissue>
    </source>
</reference>
<accession>A0ABM1RVJ9</accession>
<organism evidence="7 8">
    <name type="scientific">Limulus polyphemus</name>
    <name type="common">Atlantic horseshoe crab</name>
    <dbReference type="NCBI Taxonomy" id="6850"/>
    <lineage>
        <taxon>Eukaryota</taxon>
        <taxon>Metazoa</taxon>
        <taxon>Ecdysozoa</taxon>
        <taxon>Arthropoda</taxon>
        <taxon>Chelicerata</taxon>
        <taxon>Merostomata</taxon>
        <taxon>Xiphosura</taxon>
        <taxon>Limulidae</taxon>
        <taxon>Limulus</taxon>
    </lineage>
</organism>
<evidence type="ECO:0000313" key="7">
    <source>
        <dbReference type="Proteomes" id="UP000694941"/>
    </source>
</evidence>
<comment type="similarity">
    <text evidence="1">Belongs to the tectonic family.</text>
</comment>
<dbReference type="Pfam" id="PF07773">
    <property type="entry name" value="TCTN_DUF1619"/>
    <property type="match status" value="1"/>
</dbReference>
<dbReference type="InterPro" id="IPR040354">
    <property type="entry name" value="TCTN1-3"/>
</dbReference>
<dbReference type="PANTHER" id="PTHR14611:SF6">
    <property type="entry name" value="TECTONIC-2"/>
    <property type="match status" value="1"/>
</dbReference>
<dbReference type="InterPro" id="IPR057724">
    <property type="entry name" value="TCTN1-3_N"/>
</dbReference>
<keyword evidence="3" id="KW-0970">Cilium biogenesis/degradation</keyword>
<feature type="non-terminal residue" evidence="8">
    <location>
        <position position="1"/>
    </location>
</feature>
<evidence type="ECO:0000256" key="3">
    <source>
        <dbReference type="ARBA" id="ARBA00022794"/>
    </source>
</evidence>
<sequence length="510" mass="58226">LTPVVDTGQEQDVHTGWMKTYKNWNVIVKDLKDHSKTFLIHVEPLNITTHYFIDCLVLACCLKLIADDERREILPVSSLLFVQHGPSVSFNLSGNRGFRKLERYSNPAFGEIASCPCDLNEGTCDVFCCCDTDCSSDSKRSFTCLSGLQGGYKTENFLVYRCHSSVFPLHDLHSFLCIFRDNSPFLGQYFLNHKETASFQDIQKLLLGTKLKRENLEYDSPPVPFSFTQSQTKIVGYLYGQNIQMEISSDQFVKSGLFSIPQNLYGDECHWNGPAQFLIDQETFCNIRVRELCTSRGTSSSVLSVKLFDNKDVKVLRHPGSKVKLDPEINVLCTNNTSYYVKDKSTSSFPLPDLHDEEYLKINAIKPCWNSSVFVLPSYSDRICKNIVFDVRYHFFWEAGELVHQRITILLGQVVVEPDEVGFSSFHLTQHFQLKFYNSKLLNTTSGLEQTKRSGIFGYEFGLPLISLSIYQNESADSNETSYLDSNMTVGHQFLVWKPAPNPSYNRRRP</sequence>
<evidence type="ECO:0000259" key="5">
    <source>
        <dbReference type="Pfam" id="PF07773"/>
    </source>
</evidence>
<keyword evidence="7" id="KW-1185">Reference proteome</keyword>
<protein>
    <submittedName>
        <fullName evidence="8">Tectonic-1-like</fullName>
    </submittedName>
</protein>